<dbReference type="InterPro" id="IPR013320">
    <property type="entry name" value="ConA-like_dom_sf"/>
</dbReference>
<reference evidence="4 5" key="1">
    <citation type="submission" date="2016-04" db="EMBL/GenBank/DDBJ databases">
        <title>A degradative enzymes factory behind the ericoid mycorrhizal symbiosis.</title>
        <authorList>
            <consortium name="DOE Joint Genome Institute"/>
            <person name="Martino E."/>
            <person name="Morin E."/>
            <person name="Grelet G."/>
            <person name="Kuo A."/>
            <person name="Kohler A."/>
            <person name="Daghino S."/>
            <person name="Barry K."/>
            <person name="Choi C."/>
            <person name="Cichocki N."/>
            <person name="Clum A."/>
            <person name="Copeland A."/>
            <person name="Hainaut M."/>
            <person name="Haridas S."/>
            <person name="Labutti K."/>
            <person name="Lindquist E."/>
            <person name="Lipzen A."/>
            <person name="Khouja H.-R."/>
            <person name="Murat C."/>
            <person name="Ohm R."/>
            <person name="Olson A."/>
            <person name="Spatafora J."/>
            <person name="Veneault-Fourrey C."/>
            <person name="Henrissat B."/>
            <person name="Grigoriev I."/>
            <person name="Martin F."/>
            <person name="Perotto S."/>
        </authorList>
    </citation>
    <scope>NUCLEOTIDE SEQUENCE [LARGE SCALE GENOMIC DNA]</scope>
    <source>
        <strain evidence="4 5">F</strain>
    </source>
</reference>
<dbReference type="SUPFAM" id="SSF49899">
    <property type="entry name" value="Concanavalin A-like lectins/glucanases"/>
    <property type="match status" value="1"/>
</dbReference>
<evidence type="ECO:0000313" key="5">
    <source>
        <dbReference type="Proteomes" id="UP000235786"/>
    </source>
</evidence>
<dbReference type="AlphaFoldDB" id="A0A2J6QTG4"/>
<proteinExistence type="predicted"/>
<evidence type="ECO:0000259" key="3">
    <source>
        <dbReference type="PROSITE" id="PS51762"/>
    </source>
</evidence>
<evidence type="ECO:0000256" key="1">
    <source>
        <dbReference type="SAM" id="MobiDB-lite"/>
    </source>
</evidence>
<evidence type="ECO:0000313" key="4">
    <source>
        <dbReference type="EMBL" id="PMD29551.1"/>
    </source>
</evidence>
<dbReference type="STRING" id="1149755.A0A2J6QTG4"/>
<sequence length="391" mass="42711">MRTTSLMALPSSVLAGIFLFALTSAQKDNGNECSCFLTNGSSSGYFSYHRFHDFRNVAGASATPPTVISNENNATEAFATSDFFLSDAWQNDWQIQNWNNSDSMSASGATVLMINSANNIYIEQSNNTAPDYTSYLTFRTSRLPGFQSAAEVDSNEKNFQYLSARFLARVIGAPGACAGMFTYLPNDNPQLVQESDIEILTAGPRDMVQYTNQPSNDKNGNAQPQATVNGTNPGGRDWTLWNTYRLDWMPKMTSWYVNGESVANIAFQVPRDPSGLIMNMWSDGGVWTGNMSLYDEAYLQIQWIEVVYNTSGPFAGTSKRDEHGAGGLLEKRKGTPGCMAVCSVDADVNVTGTPVLLYNNTGVALTWRGEGTGWLAWIPLVLAGSALFGYL</sequence>
<feature type="compositionally biased region" description="Polar residues" evidence="1">
    <location>
        <begin position="212"/>
        <end position="231"/>
    </location>
</feature>
<keyword evidence="2" id="KW-0732">Signal</keyword>
<keyword evidence="4" id="KW-0378">Hydrolase</keyword>
<dbReference type="EMBL" id="KZ613973">
    <property type="protein sequence ID" value="PMD29551.1"/>
    <property type="molecule type" value="Genomic_DNA"/>
</dbReference>
<dbReference type="OrthoDB" id="4388755at2759"/>
<organism evidence="4 5">
    <name type="scientific">Hyaloscypha variabilis (strain UAMH 11265 / GT02V1 / F)</name>
    <name type="common">Meliniomyces variabilis</name>
    <dbReference type="NCBI Taxonomy" id="1149755"/>
    <lineage>
        <taxon>Eukaryota</taxon>
        <taxon>Fungi</taxon>
        <taxon>Dikarya</taxon>
        <taxon>Ascomycota</taxon>
        <taxon>Pezizomycotina</taxon>
        <taxon>Leotiomycetes</taxon>
        <taxon>Helotiales</taxon>
        <taxon>Hyaloscyphaceae</taxon>
        <taxon>Hyaloscypha</taxon>
        <taxon>Hyaloscypha variabilis</taxon>
    </lineage>
</organism>
<accession>A0A2J6QTG4</accession>
<dbReference type="Proteomes" id="UP000235786">
    <property type="component" value="Unassembled WGS sequence"/>
</dbReference>
<dbReference type="CDD" id="cd00413">
    <property type="entry name" value="Glyco_hydrolase_16"/>
    <property type="match status" value="1"/>
</dbReference>
<feature type="domain" description="GH16" evidence="3">
    <location>
        <begin position="57"/>
        <end position="312"/>
    </location>
</feature>
<dbReference type="GO" id="GO:0005975">
    <property type="term" value="P:carbohydrate metabolic process"/>
    <property type="evidence" value="ECO:0007669"/>
    <property type="project" value="InterPro"/>
</dbReference>
<dbReference type="InterPro" id="IPR000757">
    <property type="entry name" value="Beta-glucanase-like"/>
</dbReference>
<keyword evidence="5" id="KW-1185">Reference proteome</keyword>
<dbReference type="PANTHER" id="PTHR38121:SF4">
    <property type="entry name" value="GH16 DOMAIN-CONTAINING PROTEIN-RELATED"/>
    <property type="match status" value="1"/>
</dbReference>
<feature type="signal peptide" evidence="2">
    <location>
        <begin position="1"/>
        <end position="25"/>
    </location>
</feature>
<evidence type="ECO:0000256" key="2">
    <source>
        <dbReference type="SAM" id="SignalP"/>
    </source>
</evidence>
<feature type="chain" id="PRO_5014453533" evidence="2">
    <location>
        <begin position="26"/>
        <end position="391"/>
    </location>
</feature>
<dbReference type="PROSITE" id="PS51762">
    <property type="entry name" value="GH16_2"/>
    <property type="match status" value="1"/>
</dbReference>
<dbReference type="GO" id="GO:0004553">
    <property type="term" value="F:hydrolase activity, hydrolyzing O-glycosyl compounds"/>
    <property type="evidence" value="ECO:0007669"/>
    <property type="project" value="InterPro"/>
</dbReference>
<protein>
    <submittedName>
        <fullName evidence="4">Glycoside hydrolase family 16 protein</fullName>
    </submittedName>
</protein>
<name>A0A2J6QTG4_HYAVF</name>
<feature type="region of interest" description="Disordered" evidence="1">
    <location>
        <begin position="212"/>
        <end position="234"/>
    </location>
</feature>
<gene>
    <name evidence="4" type="ORF">L207DRAFT_642315</name>
</gene>
<dbReference type="PANTHER" id="PTHR38121">
    <property type="entry name" value="GH16 DOMAIN-CONTAINING PROTEIN"/>
    <property type="match status" value="1"/>
</dbReference>
<dbReference type="Gene3D" id="2.60.120.200">
    <property type="match status" value="1"/>
</dbReference>
<dbReference type="Pfam" id="PF00722">
    <property type="entry name" value="Glyco_hydro_16"/>
    <property type="match status" value="1"/>
</dbReference>